<comment type="caution">
    <text evidence="1">The sequence shown here is derived from an EMBL/GenBank/DDBJ whole genome shotgun (WGS) entry which is preliminary data.</text>
</comment>
<dbReference type="AlphaFoldDB" id="A0A397WDQ9"/>
<dbReference type="EMBL" id="WCWW01000074">
    <property type="protein sequence ID" value="KAB3851943.1"/>
    <property type="molecule type" value="Genomic_DNA"/>
</dbReference>
<protein>
    <submittedName>
        <fullName evidence="1">DUF3408 domain-containing protein</fullName>
    </submittedName>
</protein>
<proteinExistence type="predicted"/>
<reference evidence="1 2" key="1">
    <citation type="journal article" date="2019" name="Nat. Med.">
        <title>A library of human gut bacterial isolates paired with longitudinal multiomics data enables mechanistic microbiome research.</title>
        <authorList>
            <person name="Poyet M."/>
            <person name="Groussin M."/>
            <person name="Gibbons S.M."/>
            <person name="Avila-Pacheco J."/>
            <person name="Jiang X."/>
            <person name="Kearney S.M."/>
            <person name="Perrotta A.R."/>
            <person name="Berdy B."/>
            <person name="Zhao S."/>
            <person name="Lieberman T.D."/>
            <person name="Swanson P.K."/>
            <person name="Smith M."/>
            <person name="Roesemann S."/>
            <person name="Alexander J.E."/>
            <person name="Rich S.A."/>
            <person name="Livny J."/>
            <person name="Vlamakis H."/>
            <person name="Clish C."/>
            <person name="Bullock K."/>
            <person name="Deik A."/>
            <person name="Scott J."/>
            <person name="Pierce K.A."/>
            <person name="Xavier R.J."/>
            <person name="Alm E.J."/>
        </authorList>
    </citation>
    <scope>NUCLEOTIDE SEQUENCE [LARGE SCALE GENOMIC DNA]</scope>
    <source>
        <strain evidence="1 2">BIOML-A5</strain>
    </source>
</reference>
<dbReference type="InterPro" id="IPR021823">
    <property type="entry name" value="DUF3408"/>
</dbReference>
<evidence type="ECO:0000313" key="1">
    <source>
        <dbReference type="EMBL" id="KAB3851943.1"/>
    </source>
</evidence>
<gene>
    <name evidence="1" type="ORF">GAS29_20775</name>
</gene>
<name>A0A397WDQ9_PHOVU</name>
<organism evidence="1 2">
    <name type="scientific">Phocaeicola vulgatus</name>
    <name type="common">Bacteroides vulgatus</name>
    <dbReference type="NCBI Taxonomy" id="821"/>
    <lineage>
        <taxon>Bacteria</taxon>
        <taxon>Pseudomonadati</taxon>
        <taxon>Bacteroidota</taxon>
        <taxon>Bacteroidia</taxon>
        <taxon>Bacteroidales</taxon>
        <taxon>Bacteroidaceae</taxon>
        <taxon>Phocaeicola</taxon>
    </lineage>
</organism>
<dbReference type="Proteomes" id="UP000441522">
    <property type="component" value="Unassembled WGS sequence"/>
</dbReference>
<evidence type="ECO:0000313" key="2">
    <source>
        <dbReference type="Proteomes" id="UP000441522"/>
    </source>
</evidence>
<dbReference type="Pfam" id="PF11888">
    <property type="entry name" value="DUF3408"/>
    <property type="match status" value="1"/>
</dbReference>
<accession>A0A397WDQ9</accession>
<dbReference type="RefSeq" id="WP_004318945.1">
    <property type="nucleotide sequence ID" value="NZ_CP096965.1"/>
</dbReference>
<sequence length="151" mass="17369">MTQIIFQVAAIGCCIYTAYRLGLFIYKKLRKNNKTAKAVQVTSYETSDRINPAIEPARSFSSVIEEYADSLPKENSEKVSYQIAYLITYPLGNRIQVYINRDSYTYIKRFLSVVSPDTSMSGFISRIIDEHLKKHEKEMSALYTECINKPL</sequence>